<dbReference type="Proteomes" id="UP000015453">
    <property type="component" value="Unassembled WGS sequence"/>
</dbReference>
<gene>
    <name evidence="3" type="ORF">M569_15491</name>
</gene>
<proteinExistence type="predicted"/>
<organism evidence="3 4">
    <name type="scientific">Genlisea aurea</name>
    <dbReference type="NCBI Taxonomy" id="192259"/>
    <lineage>
        <taxon>Eukaryota</taxon>
        <taxon>Viridiplantae</taxon>
        <taxon>Streptophyta</taxon>
        <taxon>Embryophyta</taxon>
        <taxon>Tracheophyta</taxon>
        <taxon>Spermatophyta</taxon>
        <taxon>Magnoliopsida</taxon>
        <taxon>eudicotyledons</taxon>
        <taxon>Gunneridae</taxon>
        <taxon>Pentapetalae</taxon>
        <taxon>asterids</taxon>
        <taxon>lamiids</taxon>
        <taxon>Lamiales</taxon>
        <taxon>Lentibulariaceae</taxon>
        <taxon>Genlisea</taxon>
    </lineage>
</organism>
<dbReference type="Pfam" id="PF25104">
    <property type="entry name" value="DUF7812"/>
    <property type="match status" value="1"/>
</dbReference>
<dbReference type="EMBL" id="AUSU01008458">
    <property type="protein sequence ID" value="EPS59319.1"/>
    <property type="molecule type" value="Genomic_DNA"/>
</dbReference>
<feature type="domain" description="DUF7812" evidence="2">
    <location>
        <begin position="120"/>
        <end position="605"/>
    </location>
</feature>
<dbReference type="InterPro" id="IPR056714">
    <property type="entry name" value="DUF7812"/>
</dbReference>
<accession>S8BY25</accession>
<feature type="region of interest" description="Disordered" evidence="1">
    <location>
        <begin position="158"/>
        <end position="180"/>
    </location>
</feature>
<evidence type="ECO:0000259" key="2">
    <source>
        <dbReference type="Pfam" id="PF25104"/>
    </source>
</evidence>
<evidence type="ECO:0000313" key="4">
    <source>
        <dbReference type="Proteomes" id="UP000015453"/>
    </source>
</evidence>
<keyword evidence="4" id="KW-1185">Reference proteome</keyword>
<reference evidence="3 4" key="1">
    <citation type="journal article" date="2013" name="BMC Genomics">
        <title>The miniature genome of a carnivorous plant Genlisea aurea contains a low number of genes and short non-coding sequences.</title>
        <authorList>
            <person name="Leushkin E.V."/>
            <person name="Sutormin R.A."/>
            <person name="Nabieva E.R."/>
            <person name="Penin A.A."/>
            <person name="Kondrashov A.S."/>
            <person name="Logacheva M.D."/>
        </authorList>
    </citation>
    <scope>NUCLEOTIDE SEQUENCE [LARGE SCALE GENOMIC DNA]</scope>
</reference>
<name>S8BY25_9LAMI</name>
<evidence type="ECO:0000256" key="1">
    <source>
        <dbReference type="SAM" id="MobiDB-lite"/>
    </source>
</evidence>
<dbReference type="PANTHER" id="PTHR36786:SF1">
    <property type="entry name" value="2-ISOPROPYLMALATE SYNTHASE"/>
    <property type="match status" value="1"/>
</dbReference>
<dbReference type="OrthoDB" id="1882119at2759"/>
<evidence type="ECO:0000313" key="3">
    <source>
        <dbReference type="EMBL" id="EPS59319.1"/>
    </source>
</evidence>
<sequence>MGKRKRQRKTRAEYSLRKFGSFKSPEGIKADFLKNLYRFLNSLLLAEQGNIQCALADSRDLNKVKVCHEGVKFTFGDALVLSDVLFREVERRFEEMFSRLLVDDPDKDSHLTDAMEVMTLLFRCCMLLLILLEACKNHTLEKGLVLLRLLKKSISLKTSENGSGKAHGFESSSERKSDNGVFGSSVKDFTASLQFLEPSPPVSSVKSAILETFIDELMAHGCLKGYFKFINSIASFDERLFIPHYSLCDTAVLVEALCRHFLESFSGERGVEEILSQLFCFHAKELNYPLGAPSLSVTSAVPLILSPIMASAPKYLQFHVSSLVSDALDVEITKPDRKLVNCFLSTFERSVTLYVKHMYTLQPDGFTPLLKTGWFTSGSFENDSQLQFRSYVSREMKNQIDIVVAKLGSCSSDSGMSGNFFELKSDMVCSCLRFVKESRDFCGSQFQDQVIAILSYLVLKASETFGEESVLPVEGETLYHLCLVSSLLKLMSSSLLQAVRSLRNGAGDDSAVKGFSSSCKEFDFILGAVEPFGSLDASLPLQRILSSVMVGDRVSRHEGSKSLFLHFSGLLSVSFASGLGCLAKGCLLTLQAVLNLFVLEDGGIEPIESMIDSLKVISPSKSSVVNIRETLYGQNSSIVSIAAKIQKTRSRKSSRKNGVESLSSPDGVEEETEETCNGELFLKCLLKKKEKASSIDDIVDFIECKQGRDYSEWLKNRARYRTRKYEKMAVLRWKERKQTWKMV</sequence>
<dbReference type="PANTHER" id="PTHR36786">
    <property type="entry name" value="2-ISOPROPYLMALATE SYNTHASE"/>
    <property type="match status" value="1"/>
</dbReference>
<comment type="caution">
    <text evidence="3">The sequence shown here is derived from an EMBL/GenBank/DDBJ whole genome shotgun (WGS) entry which is preliminary data.</text>
</comment>
<protein>
    <recommendedName>
        <fullName evidence="2">DUF7812 domain-containing protein</fullName>
    </recommendedName>
</protein>
<dbReference type="AlphaFoldDB" id="S8BY25"/>